<dbReference type="EMBL" id="FNVR01000009">
    <property type="protein sequence ID" value="SEF98533.1"/>
    <property type="molecule type" value="Genomic_DNA"/>
</dbReference>
<sequence>GELKNAHGFGRAIAYGINNMEMQAAIALFTVNVKRILKLAQL</sequence>
<dbReference type="AlphaFoldDB" id="A0A1H5WGP8"/>
<reference evidence="2" key="1">
    <citation type="submission" date="2016-10" db="EMBL/GenBank/DDBJ databases">
        <authorList>
            <person name="Varghese N."/>
            <person name="Submissions S."/>
        </authorList>
    </citation>
    <scope>NUCLEOTIDE SEQUENCE [LARGE SCALE GENOMIC DNA]</scope>
    <source>
        <strain evidence="2">DSM 17298</strain>
    </source>
</reference>
<name>A0A1H5WGP8_9BACT</name>
<evidence type="ECO:0000313" key="2">
    <source>
        <dbReference type="Proteomes" id="UP000236736"/>
    </source>
</evidence>
<organism evidence="1 2">
    <name type="scientific">Algoriphagus boritolerans DSM 17298 = JCM 18970</name>
    <dbReference type="NCBI Taxonomy" id="1120964"/>
    <lineage>
        <taxon>Bacteria</taxon>
        <taxon>Pseudomonadati</taxon>
        <taxon>Bacteroidota</taxon>
        <taxon>Cytophagia</taxon>
        <taxon>Cytophagales</taxon>
        <taxon>Cyclobacteriaceae</taxon>
        <taxon>Algoriphagus</taxon>
    </lineage>
</organism>
<accession>A0A1H5WGP8</accession>
<protein>
    <recommendedName>
        <fullName evidence="3">Transposase DDE domain-containing protein</fullName>
    </recommendedName>
</protein>
<feature type="non-terminal residue" evidence="1">
    <location>
        <position position="1"/>
    </location>
</feature>
<keyword evidence="2" id="KW-1185">Reference proteome</keyword>
<gene>
    <name evidence="1" type="ORF">SAMN03080598_02095</name>
</gene>
<dbReference type="Proteomes" id="UP000236736">
    <property type="component" value="Unassembled WGS sequence"/>
</dbReference>
<evidence type="ECO:0000313" key="1">
    <source>
        <dbReference type="EMBL" id="SEF98533.1"/>
    </source>
</evidence>
<evidence type="ECO:0008006" key="3">
    <source>
        <dbReference type="Google" id="ProtNLM"/>
    </source>
</evidence>
<proteinExistence type="predicted"/>